<dbReference type="SUPFAM" id="SSF55874">
    <property type="entry name" value="ATPase domain of HSP90 chaperone/DNA topoisomerase II/histidine kinase"/>
    <property type="match status" value="1"/>
</dbReference>
<keyword evidence="10" id="KW-1185">Reference proteome</keyword>
<keyword evidence="5" id="KW-0902">Two-component regulatory system</keyword>
<feature type="transmembrane region" description="Helical" evidence="7">
    <location>
        <begin position="364"/>
        <end position="382"/>
    </location>
</feature>
<dbReference type="Proteomes" id="UP000215214">
    <property type="component" value="Chromosome TJEJU"/>
</dbReference>
<dbReference type="PROSITE" id="PS51257">
    <property type="entry name" value="PROKAR_LIPOPROTEIN"/>
    <property type="match status" value="1"/>
</dbReference>
<dbReference type="InterPro" id="IPR036890">
    <property type="entry name" value="HATPase_C_sf"/>
</dbReference>
<name>A0A238UC48_9FLAO</name>
<comment type="catalytic activity">
    <reaction evidence="1">
        <text>ATP + protein L-histidine = ADP + protein N-phospho-L-histidine.</text>
        <dbReference type="EC" id="2.7.13.3"/>
    </reaction>
</comment>
<evidence type="ECO:0000256" key="4">
    <source>
        <dbReference type="ARBA" id="ARBA00022777"/>
    </source>
</evidence>
<keyword evidence="7" id="KW-1133">Transmembrane helix</keyword>
<dbReference type="EMBL" id="LT899436">
    <property type="protein sequence ID" value="SNR15990.1"/>
    <property type="molecule type" value="Genomic_DNA"/>
</dbReference>
<keyword evidence="4 9" id="KW-0418">Kinase</keyword>
<evidence type="ECO:0000259" key="8">
    <source>
        <dbReference type="Pfam" id="PF02518"/>
    </source>
</evidence>
<feature type="domain" description="Histidine kinase/HSP90-like ATPase" evidence="8">
    <location>
        <begin position="495"/>
        <end position="579"/>
    </location>
</feature>
<dbReference type="PANTHER" id="PTHR24421:SF10">
    <property type="entry name" value="NITRATE_NITRITE SENSOR PROTEIN NARQ"/>
    <property type="match status" value="1"/>
</dbReference>
<dbReference type="Gene3D" id="3.30.565.10">
    <property type="entry name" value="Histidine kinase-like ATPase, C-terminal domain"/>
    <property type="match status" value="1"/>
</dbReference>
<keyword evidence="3 9" id="KW-0808">Transferase</keyword>
<dbReference type="Pfam" id="PF13424">
    <property type="entry name" value="TPR_12"/>
    <property type="match status" value="1"/>
</dbReference>
<gene>
    <name evidence="9" type="ORF">TJEJU_2305</name>
</gene>
<keyword evidence="7" id="KW-0812">Transmembrane</keyword>
<dbReference type="KEGG" id="tje:TJEJU_2305"/>
<dbReference type="OrthoDB" id="943406at2"/>
<dbReference type="Pfam" id="PF02518">
    <property type="entry name" value="HATPase_c"/>
    <property type="match status" value="1"/>
</dbReference>
<evidence type="ECO:0000256" key="2">
    <source>
        <dbReference type="ARBA" id="ARBA00012438"/>
    </source>
</evidence>
<evidence type="ECO:0000313" key="10">
    <source>
        <dbReference type="Proteomes" id="UP000215214"/>
    </source>
</evidence>
<dbReference type="InterPro" id="IPR011990">
    <property type="entry name" value="TPR-like_helical_dom_sf"/>
</dbReference>
<sequence>MKGFWLNIIFVGLSFVSCTKDHKQNNNYKEFVKKIKTSFELGDELKTKFYLKEYLKTSLKDNNILYIGKAYNRLGLYYYWFNEIDSSYYFYDKAVPFFKKLKDNSRLSKVYSNMAIIESNFNDYTKSNSTSVKALNSLKGVNSKYLSNIYNNLGINLRNQGLYNEAIDYYKKAIKFSNKKKNIIEYKNNIAVAYKFQKKYTKSIKIYEELLKDTIGIPSIKARIIDNLGYTRWLKDSTLNILSSLVLAKKIRIKIKDNNGLIASYAHLSDYFKNINSQKSLDFAYKMLEISNKEKRSNDIVEAYDKIISLEVDSIALATSLKRNKLKDFIYAKKDKAQNKYALIKYESQEFEKKAIQSEKQKQLWIYIGSLSLLTLIAYFFYKRQKTKKEKIIEVYKTETRLAKKIHDELANDVYLAMNKIQSNTTIESTDLLADLDKIYKQTRDISHENSPVITGEKFQEFLQQLFIDFTTDTCKIINKGLSEINVNSLTKEKQIVLYRVVQELLVNMKKHSKANLVVITFDREKDKIKVRYKDNGVGVQLIANKNGLNNMETRIKSIGGTITFDSEKQKGFQAKFQFKK</sequence>
<keyword evidence="6" id="KW-0802">TPR repeat</keyword>
<dbReference type="AlphaFoldDB" id="A0A238UC48"/>
<dbReference type="PROSITE" id="PS50005">
    <property type="entry name" value="TPR"/>
    <property type="match status" value="1"/>
</dbReference>
<evidence type="ECO:0000256" key="3">
    <source>
        <dbReference type="ARBA" id="ARBA00022679"/>
    </source>
</evidence>
<dbReference type="GO" id="GO:0004673">
    <property type="term" value="F:protein histidine kinase activity"/>
    <property type="evidence" value="ECO:0007669"/>
    <property type="project" value="UniProtKB-EC"/>
</dbReference>
<keyword evidence="7" id="KW-0472">Membrane</keyword>
<dbReference type="Gene3D" id="1.25.40.10">
    <property type="entry name" value="Tetratricopeptide repeat domain"/>
    <property type="match status" value="2"/>
</dbReference>
<dbReference type="SUPFAM" id="SSF48452">
    <property type="entry name" value="TPR-like"/>
    <property type="match status" value="1"/>
</dbReference>
<dbReference type="PANTHER" id="PTHR24421">
    <property type="entry name" value="NITRATE/NITRITE SENSOR PROTEIN NARX-RELATED"/>
    <property type="match status" value="1"/>
</dbReference>
<evidence type="ECO:0000256" key="7">
    <source>
        <dbReference type="SAM" id="Phobius"/>
    </source>
</evidence>
<reference evidence="9 10" key="1">
    <citation type="submission" date="2017-07" db="EMBL/GenBank/DDBJ databases">
        <authorList>
            <person name="Sun Z.S."/>
            <person name="Albrecht U."/>
            <person name="Echele G."/>
            <person name="Lee C.C."/>
        </authorList>
    </citation>
    <scope>NUCLEOTIDE SEQUENCE [LARGE SCALE GENOMIC DNA]</scope>
    <source>
        <strain evidence="10">type strain: KCTC 22618</strain>
    </source>
</reference>
<feature type="repeat" description="TPR" evidence="6">
    <location>
        <begin position="147"/>
        <end position="180"/>
    </location>
</feature>
<evidence type="ECO:0000313" key="9">
    <source>
        <dbReference type="EMBL" id="SNR15990.1"/>
    </source>
</evidence>
<proteinExistence type="predicted"/>
<organism evidence="9 10">
    <name type="scientific">Tenacibaculum jejuense</name>
    <dbReference type="NCBI Taxonomy" id="584609"/>
    <lineage>
        <taxon>Bacteria</taxon>
        <taxon>Pseudomonadati</taxon>
        <taxon>Bacteroidota</taxon>
        <taxon>Flavobacteriia</taxon>
        <taxon>Flavobacteriales</taxon>
        <taxon>Flavobacteriaceae</taxon>
        <taxon>Tenacibaculum</taxon>
    </lineage>
</organism>
<evidence type="ECO:0000256" key="6">
    <source>
        <dbReference type="PROSITE-ProRule" id="PRU00339"/>
    </source>
</evidence>
<dbReference type="GO" id="GO:0000160">
    <property type="term" value="P:phosphorelay signal transduction system"/>
    <property type="evidence" value="ECO:0007669"/>
    <property type="project" value="UniProtKB-KW"/>
</dbReference>
<accession>A0A238UC48</accession>
<dbReference type="SMART" id="SM00028">
    <property type="entry name" value="TPR"/>
    <property type="match status" value="3"/>
</dbReference>
<evidence type="ECO:0000256" key="5">
    <source>
        <dbReference type="ARBA" id="ARBA00023012"/>
    </source>
</evidence>
<dbReference type="CDD" id="cd16917">
    <property type="entry name" value="HATPase_UhpB-NarQ-NarX-like"/>
    <property type="match status" value="1"/>
</dbReference>
<dbReference type="EC" id="2.7.13.3" evidence="2"/>
<dbReference type="InterPro" id="IPR050482">
    <property type="entry name" value="Sensor_HK_TwoCompSys"/>
</dbReference>
<dbReference type="InterPro" id="IPR003594">
    <property type="entry name" value="HATPase_dom"/>
</dbReference>
<evidence type="ECO:0000256" key="1">
    <source>
        <dbReference type="ARBA" id="ARBA00000085"/>
    </source>
</evidence>
<dbReference type="InterPro" id="IPR019734">
    <property type="entry name" value="TPR_rpt"/>
</dbReference>
<protein>
    <recommendedName>
        <fullName evidence="2">histidine kinase</fullName>
        <ecNumber evidence="2">2.7.13.3</ecNumber>
    </recommendedName>
</protein>
<dbReference type="RefSeq" id="WP_095072201.1">
    <property type="nucleotide sequence ID" value="NZ_LT899436.1"/>
</dbReference>